<dbReference type="AlphaFoldDB" id="A0A2S1STA3"/>
<evidence type="ECO:0000313" key="2">
    <source>
        <dbReference type="Proteomes" id="UP000244900"/>
    </source>
</evidence>
<reference evidence="1 2" key="1">
    <citation type="submission" date="2018-05" db="EMBL/GenBank/DDBJ databases">
        <title>Complete genome sequence of sponge-derived Streptomyces sp. HNM0039.</title>
        <authorList>
            <person name="Huang X."/>
            <person name="Zhou S."/>
        </authorList>
    </citation>
    <scope>NUCLEOTIDE SEQUENCE [LARGE SCALE GENOMIC DNA]</scope>
    <source>
        <strain evidence="1 2">HNM0039</strain>
    </source>
</reference>
<protein>
    <submittedName>
        <fullName evidence="1">Uncharacterized protein</fullName>
    </submittedName>
</protein>
<keyword evidence="2" id="KW-1185">Reference proteome</keyword>
<dbReference type="OrthoDB" id="4279612at2"/>
<proteinExistence type="predicted"/>
<dbReference type="RefSeq" id="WP_027732090.1">
    <property type="nucleotide sequence ID" value="NZ_CP029188.1"/>
</dbReference>
<accession>A0A2S1STA3</accession>
<dbReference type="EMBL" id="CP029188">
    <property type="protein sequence ID" value="AWI29629.1"/>
    <property type="molecule type" value="Genomic_DNA"/>
</dbReference>
<sequence>MTSEKLPDWVPASGVRLRLAGVHFDAVRVRGVRGEAVLHHLVRATGGHPGPVVGELWRGRWTYFLVPPGSSKEHPWPPGAACFGPCARDQYVGIPAADGNTYPLSWRAGPPGVGEFVDPALLFAVVTAQLCLPPDG</sequence>
<dbReference type="Proteomes" id="UP000244900">
    <property type="component" value="Chromosome"/>
</dbReference>
<organism evidence="1 2">
    <name type="scientific">Streptomyces tirandamycinicus</name>
    <dbReference type="NCBI Taxonomy" id="2174846"/>
    <lineage>
        <taxon>Bacteria</taxon>
        <taxon>Bacillati</taxon>
        <taxon>Actinomycetota</taxon>
        <taxon>Actinomycetes</taxon>
        <taxon>Kitasatosporales</taxon>
        <taxon>Streptomycetaceae</taxon>
        <taxon>Streptomyces</taxon>
    </lineage>
</organism>
<dbReference type="KEGG" id="stir:DDW44_13165"/>
<gene>
    <name evidence="1" type="ORF">DDW44_13165</name>
</gene>
<name>A0A2S1STA3_9ACTN</name>
<evidence type="ECO:0000313" key="1">
    <source>
        <dbReference type="EMBL" id="AWI29629.1"/>
    </source>
</evidence>